<dbReference type="InterPro" id="IPR002173">
    <property type="entry name" value="Carboh/pur_kinase_PfkB_CS"/>
</dbReference>
<evidence type="ECO:0000259" key="3">
    <source>
        <dbReference type="Pfam" id="PF00294"/>
    </source>
</evidence>
<dbReference type="Pfam" id="PF00294">
    <property type="entry name" value="PfkB"/>
    <property type="match status" value="1"/>
</dbReference>
<evidence type="ECO:0000313" key="5">
    <source>
        <dbReference type="Proteomes" id="UP000233256"/>
    </source>
</evidence>
<comment type="caution">
    <text evidence="4">The sequence shown here is derived from an EMBL/GenBank/DDBJ whole genome shotgun (WGS) entry which is preliminary data.</text>
</comment>
<dbReference type="PANTHER" id="PTHR10584">
    <property type="entry name" value="SUGAR KINASE"/>
    <property type="match status" value="1"/>
</dbReference>
<dbReference type="InterPro" id="IPR029056">
    <property type="entry name" value="Ribokinase-like"/>
</dbReference>
<name>A0A2N1PRI8_9BACT</name>
<dbReference type="AlphaFoldDB" id="A0A2N1PRI8"/>
<keyword evidence="1" id="KW-0808">Transferase</keyword>
<keyword evidence="2 4" id="KW-0418">Kinase</keyword>
<reference evidence="4 5" key="1">
    <citation type="journal article" date="2017" name="ISME J.">
        <title>Potential for microbial H2 and metal transformations associated with novel bacteria and archaea in deep terrestrial subsurface sediments.</title>
        <authorList>
            <person name="Hernsdorf A.W."/>
            <person name="Amano Y."/>
            <person name="Miyakawa K."/>
            <person name="Ise K."/>
            <person name="Suzuki Y."/>
            <person name="Anantharaman K."/>
            <person name="Probst A."/>
            <person name="Burstein D."/>
            <person name="Thomas B.C."/>
            <person name="Banfield J.F."/>
        </authorList>
    </citation>
    <scope>NUCLEOTIDE SEQUENCE [LARGE SCALE GENOMIC DNA]</scope>
    <source>
        <strain evidence="4">HGW-Wallbacteria-1</strain>
    </source>
</reference>
<dbReference type="GO" id="GO:0016301">
    <property type="term" value="F:kinase activity"/>
    <property type="evidence" value="ECO:0007669"/>
    <property type="project" value="UniProtKB-KW"/>
</dbReference>
<dbReference type="EMBL" id="PGXC01000004">
    <property type="protein sequence ID" value="PKK90892.1"/>
    <property type="molecule type" value="Genomic_DNA"/>
</dbReference>
<protein>
    <submittedName>
        <fullName evidence="4">Carbohydrate kinase family protein</fullName>
    </submittedName>
</protein>
<dbReference type="Proteomes" id="UP000233256">
    <property type="component" value="Unassembled WGS sequence"/>
</dbReference>
<dbReference type="PROSITE" id="PS00584">
    <property type="entry name" value="PFKB_KINASES_2"/>
    <property type="match status" value="1"/>
</dbReference>
<dbReference type="InterPro" id="IPR011611">
    <property type="entry name" value="PfkB_dom"/>
</dbReference>
<gene>
    <name evidence="4" type="ORF">CVV64_07510</name>
</gene>
<dbReference type="Gene3D" id="3.40.1190.20">
    <property type="match status" value="1"/>
</dbReference>
<dbReference type="SUPFAM" id="SSF53613">
    <property type="entry name" value="Ribokinase-like"/>
    <property type="match status" value="1"/>
</dbReference>
<organism evidence="4 5">
    <name type="scientific">Candidatus Wallbacteria bacterium HGW-Wallbacteria-1</name>
    <dbReference type="NCBI Taxonomy" id="2013854"/>
    <lineage>
        <taxon>Bacteria</taxon>
        <taxon>Candidatus Walliibacteriota</taxon>
    </lineage>
</organism>
<evidence type="ECO:0000256" key="1">
    <source>
        <dbReference type="ARBA" id="ARBA00022679"/>
    </source>
</evidence>
<evidence type="ECO:0000256" key="2">
    <source>
        <dbReference type="ARBA" id="ARBA00022777"/>
    </source>
</evidence>
<accession>A0A2N1PRI8</accession>
<sequence>MYYSSVNNSDDSKQYLGGDLLSREFDFAVVGNVGIDTNVYLQGEEIDFSREANFTENMDNIGQAGGYTALGFARLGMRTSFIGYIGDDVMGKWIRSEFRGIGIDDSGFMIDPAGTSRSVNIMNSSGLRKNFYDGKTHMNLHPPQEKYLPILRESRAVHFHIPNWARYLLKPAAAAGSILSCDLQDVTDINDPYRADFIKSCRILFLSAVNHESPVPVISAILNSLPDRIVIAGMGSRGVALGNNEGIRFFPAIESGSPVVDTNGAGDSLAVGFLTSYVVQGLDLEESVMRGQTAARHACSLKGNSVNLITMAELDGRAGCFKSP</sequence>
<evidence type="ECO:0000313" key="4">
    <source>
        <dbReference type="EMBL" id="PKK90892.1"/>
    </source>
</evidence>
<proteinExistence type="predicted"/>
<feature type="domain" description="Carbohydrate kinase PfkB" evidence="3">
    <location>
        <begin position="222"/>
        <end position="305"/>
    </location>
</feature>
<dbReference type="PANTHER" id="PTHR10584:SF166">
    <property type="entry name" value="RIBOKINASE"/>
    <property type="match status" value="1"/>
</dbReference>